<feature type="non-terminal residue" evidence="2">
    <location>
        <position position="82"/>
    </location>
</feature>
<organism evidence="2 3">
    <name type="scientific">Plasmodium yoelii yoelii</name>
    <dbReference type="NCBI Taxonomy" id="73239"/>
    <lineage>
        <taxon>Eukaryota</taxon>
        <taxon>Sar</taxon>
        <taxon>Alveolata</taxon>
        <taxon>Apicomplexa</taxon>
        <taxon>Aconoidasida</taxon>
        <taxon>Haemosporida</taxon>
        <taxon>Plasmodiidae</taxon>
        <taxon>Plasmodium</taxon>
        <taxon>Plasmodium (Vinckeia)</taxon>
    </lineage>
</organism>
<dbReference type="EMBL" id="AABL01001719">
    <property type="protein sequence ID" value="EAA17449.1"/>
    <property type="molecule type" value="Genomic_DNA"/>
</dbReference>
<dbReference type="InParanoid" id="Q7RDJ6"/>
<evidence type="ECO:0000313" key="2">
    <source>
        <dbReference type="EMBL" id="EAA17449.1"/>
    </source>
</evidence>
<feature type="transmembrane region" description="Helical" evidence="1">
    <location>
        <begin position="12"/>
        <end position="38"/>
    </location>
</feature>
<dbReference type="Proteomes" id="UP000008553">
    <property type="component" value="Unassembled WGS sequence"/>
</dbReference>
<evidence type="ECO:0000313" key="3">
    <source>
        <dbReference type="Proteomes" id="UP000008553"/>
    </source>
</evidence>
<sequence>MKHKVVKSRNVYIYIKLIFFLIIIFLMSRCSCIMDQGVILNYGDYNIQCICLFDERFYLVKVIILNIAVNYMGILLIVNKEE</sequence>
<dbReference type="PaxDb" id="73239-Q7RDJ6"/>
<comment type="caution">
    <text evidence="2">The sequence shown here is derived from an EMBL/GenBank/DDBJ whole genome shotgun (WGS) entry which is preliminary data.</text>
</comment>
<accession>Q7RDJ6</accession>
<name>Q7RDJ6_PLAYO</name>
<keyword evidence="1" id="KW-0472">Membrane</keyword>
<proteinExistence type="predicted"/>
<keyword evidence="1" id="KW-0812">Transmembrane</keyword>
<gene>
    <name evidence="2" type="ORF">PY05426</name>
</gene>
<evidence type="ECO:0000256" key="1">
    <source>
        <dbReference type="SAM" id="Phobius"/>
    </source>
</evidence>
<reference evidence="2 3" key="1">
    <citation type="journal article" date="2002" name="Nature">
        <title>Genome sequence and comparative analysis of the model rodent malaria parasite Plasmodium yoelii yoelii.</title>
        <authorList>
            <person name="Carlton J.M."/>
            <person name="Angiuoli S.V."/>
            <person name="Suh B.B."/>
            <person name="Kooij T.W."/>
            <person name="Pertea M."/>
            <person name="Silva J.C."/>
            <person name="Ermolaeva M.D."/>
            <person name="Allen J.E."/>
            <person name="Selengut J.D."/>
            <person name="Koo H.L."/>
            <person name="Peterson J.D."/>
            <person name="Pop M."/>
            <person name="Kosack D.S."/>
            <person name="Shumway M.F."/>
            <person name="Bidwell S.L."/>
            <person name="Shallom S.J."/>
            <person name="van Aken S.E."/>
            <person name="Riedmuller S.B."/>
            <person name="Feldblyum T.V."/>
            <person name="Cho J.K."/>
            <person name="Quackenbush J."/>
            <person name="Sedegah M."/>
            <person name="Shoaibi A."/>
            <person name="Cummings L.M."/>
            <person name="Florens L."/>
            <person name="Yates J.R."/>
            <person name="Raine J.D."/>
            <person name="Sinden R.E."/>
            <person name="Harris M.A."/>
            <person name="Cunningham D.A."/>
            <person name="Preiser P.R."/>
            <person name="Bergman L.W."/>
            <person name="Vaidya A.B."/>
            <person name="van Lin L.H."/>
            <person name="Janse C.J."/>
            <person name="Waters A.P."/>
            <person name="Smith H.O."/>
            <person name="White O.R."/>
            <person name="Salzberg S.L."/>
            <person name="Venter J.C."/>
            <person name="Fraser C.M."/>
            <person name="Hoffman S.L."/>
            <person name="Gardner M.J."/>
            <person name="Carucci D.J."/>
        </authorList>
    </citation>
    <scope>NUCLEOTIDE SEQUENCE [LARGE SCALE GENOMIC DNA]</scope>
    <source>
        <strain evidence="2 3">17XNL</strain>
    </source>
</reference>
<keyword evidence="1" id="KW-1133">Transmembrane helix</keyword>
<protein>
    <submittedName>
        <fullName evidence="2">Uncharacterized protein</fullName>
    </submittedName>
</protein>
<feature type="transmembrane region" description="Helical" evidence="1">
    <location>
        <begin position="58"/>
        <end position="78"/>
    </location>
</feature>
<keyword evidence="3" id="KW-1185">Reference proteome</keyword>
<dbReference type="AlphaFoldDB" id="Q7RDJ6"/>